<feature type="domain" description="AB hydrolase-1" evidence="2">
    <location>
        <begin position="35"/>
        <end position="267"/>
    </location>
</feature>
<dbReference type="RefSeq" id="WP_089804189.1">
    <property type="nucleotide sequence ID" value="NZ_FOYT01000001.1"/>
</dbReference>
<protein>
    <submittedName>
        <fullName evidence="3">Pimeloyl-ACP methyl ester carboxylesterase</fullName>
    </submittedName>
</protein>
<dbReference type="Gene3D" id="3.40.50.1820">
    <property type="entry name" value="alpha/beta hydrolase"/>
    <property type="match status" value="1"/>
</dbReference>
<dbReference type="InterPro" id="IPR000073">
    <property type="entry name" value="AB_hydrolase_1"/>
</dbReference>
<dbReference type="InterPro" id="IPR029058">
    <property type="entry name" value="AB_hydrolase_fold"/>
</dbReference>
<keyword evidence="4" id="KW-1185">Reference proteome</keyword>
<accession>A0A1I6G2G2</accession>
<dbReference type="OrthoDB" id="7531at2157"/>
<proteinExistence type="predicted"/>
<gene>
    <name evidence="3" type="ORF">SAMN04487947_0452</name>
</gene>
<dbReference type="EMBL" id="FOYT01000001">
    <property type="protein sequence ID" value="SFR36352.1"/>
    <property type="molecule type" value="Genomic_DNA"/>
</dbReference>
<dbReference type="Pfam" id="PF12697">
    <property type="entry name" value="Abhydrolase_6"/>
    <property type="match status" value="1"/>
</dbReference>
<dbReference type="AlphaFoldDB" id="A0A1I6G2G2"/>
<evidence type="ECO:0000259" key="2">
    <source>
        <dbReference type="Pfam" id="PF12697"/>
    </source>
</evidence>
<feature type="region of interest" description="Disordered" evidence="1">
    <location>
        <begin position="1"/>
        <end position="20"/>
    </location>
</feature>
<evidence type="ECO:0000313" key="3">
    <source>
        <dbReference type="EMBL" id="SFR36352.1"/>
    </source>
</evidence>
<sequence length="278" mass="30191">MAKATPSDNSGEMETVTSADGTEIWYERSGSGPPLVLVHGAMIDRSIWDIGNVRSRLAEQTTVYAMDRRNHGDSASSDDASPDAQIADVVAVVESIDEPVHLLGHSSGANYALWAALRTDNLASVIPHEPAAPPDEDIKAVLKETMGKTIALIEEGQNEQALSMVVSDFAKFTPDELTELRSSPAWDAHVDIFHQTLLPELGAAAEFDWWNLKPFEELSTPTLLLVGSESPHKGLAERLDGMMPNSQLATFEGYGHAVHLVAPDRYTDEVLSFISEVD</sequence>
<evidence type="ECO:0000313" key="4">
    <source>
        <dbReference type="Proteomes" id="UP000198531"/>
    </source>
</evidence>
<dbReference type="Proteomes" id="UP000198531">
    <property type="component" value="Unassembled WGS sequence"/>
</dbReference>
<dbReference type="SUPFAM" id="SSF53474">
    <property type="entry name" value="alpha/beta-Hydrolases"/>
    <property type="match status" value="1"/>
</dbReference>
<reference evidence="4" key="1">
    <citation type="submission" date="2016-10" db="EMBL/GenBank/DDBJ databases">
        <authorList>
            <person name="Varghese N."/>
            <person name="Submissions S."/>
        </authorList>
    </citation>
    <scope>NUCLEOTIDE SEQUENCE [LARGE SCALE GENOMIC DNA]</scope>
    <source>
        <strain evidence="4">CGMCC 1.7736</strain>
    </source>
</reference>
<dbReference type="STRING" id="553469.SAMN04487947_0452"/>
<organism evidence="3 4">
    <name type="scientific">Halogeometricum rufum</name>
    <dbReference type="NCBI Taxonomy" id="553469"/>
    <lineage>
        <taxon>Archaea</taxon>
        <taxon>Methanobacteriati</taxon>
        <taxon>Methanobacteriota</taxon>
        <taxon>Stenosarchaea group</taxon>
        <taxon>Halobacteria</taxon>
        <taxon>Halobacteriales</taxon>
        <taxon>Haloferacaceae</taxon>
        <taxon>Halogeometricum</taxon>
    </lineage>
</organism>
<name>A0A1I6G2G2_9EURY</name>
<dbReference type="InterPro" id="IPR050228">
    <property type="entry name" value="Carboxylesterase_BioH"/>
</dbReference>
<evidence type="ECO:0000256" key="1">
    <source>
        <dbReference type="SAM" id="MobiDB-lite"/>
    </source>
</evidence>
<dbReference type="PANTHER" id="PTHR43194">
    <property type="entry name" value="HYDROLASE ALPHA/BETA FOLD FAMILY"/>
    <property type="match status" value="1"/>
</dbReference>
<dbReference type="PANTHER" id="PTHR43194:SF5">
    <property type="entry name" value="PIMELOYL-[ACYL-CARRIER PROTEIN] METHYL ESTER ESTERASE"/>
    <property type="match status" value="1"/>
</dbReference>